<comment type="similarity">
    <text evidence="2 6">Belongs to the dTDP-4-dehydrorhamnose reductase family.</text>
</comment>
<sequence length="264" mass="30486">MKIKALITGAEGQLAKTIYEIYSQNSDEIEFTFANKEDLDITNKNQVALYFNSHHFDYCINCAAYTNVEQSEKTPKIAYETNSEAVKTIAEYCKNQNIILIHISTDYVFDGQKNSPYTISDLPKPINVYGKSKLIGEEYIQNIMTDFFIVRTSWLYSKNYGYNFYKTILRKAKTNEIIKVVDNQVSCPTDCKDLSNYIYRIIKSKSKTFGLLHFSGKNQMSWYGFAKQILKENKLLNDTNIIVDNSYVTLAKRPKYSALQITKL</sequence>
<keyword evidence="6 8" id="KW-0560">Oxidoreductase</keyword>
<evidence type="ECO:0000259" key="7">
    <source>
        <dbReference type="Pfam" id="PF04321"/>
    </source>
</evidence>
<evidence type="ECO:0000313" key="9">
    <source>
        <dbReference type="Proteomes" id="UP001202717"/>
    </source>
</evidence>
<dbReference type="Pfam" id="PF04321">
    <property type="entry name" value="RmlD_sub_bind"/>
    <property type="match status" value="1"/>
</dbReference>
<dbReference type="PANTHER" id="PTHR10491">
    <property type="entry name" value="DTDP-4-DEHYDRORHAMNOSE REDUCTASE"/>
    <property type="match status" value="1"/>
</dbReference>
<dbReference type="EMBL" id="CP116221">
    <property type="protein sequence ID" value="WCO01654.1"/>
    <property type="molecule type" value="Genomic_DNA"/>
</dbReference>
<evidence type="ECO:0000256" key="1">
    <source>
        <dbReference type="ARBA" id="ARBA00004781"/>
    </source>
</evidence>
<dbReference type="Proteomes" id="UP001202717">
    <property type="component" value="Chromosome"/>
</dbReference>
<proteinExistence type="inferred from homology"/>
<name>A0ABY7RXH9_9FLAO</name>
<dbReference type="Gene3D" id="3.90.25.10">
    <property type="entry name" value="UDP-galactose 4-epimerase, domain 1"/>
    <property type="match status" value="1"/>
</dbReference>
<dbReference type="CDD" id="cd05254">
    <property type="entry name" value="dTDP_HR_like_SDR_e"/>
    <property type="match status" value="1"/>
</dbReference>
<dbReference type="EC" id="1.1.1.133" evidence="3 6"/>
<dbReference type="GO" id="GO:0008831">
    <property type="term" value="F:dTDP-4-dehydrorhamnose reductase activity"/>
    <property type="evidence" value="ECO:0007669"/>
    <property type="project" value="UniProtKB-EC"/>
</dbReference>
<feature type="domain" description="RmlD-like substrate binding" evidence="7">
    <location>
        <begin position="4"/>
        <end position="264"/>
    </location>
</feature>
<dbReference type="PANTHER" id="PTHR10491:SF4">
    <property type="entry name" value="METHIONINE ADENOSYLTRANSFERASE 2 SUBUNIT BETA"/>
    <property type="match status" value="1"/>
</dbReference>
<dbReference type="InterPro" id="IPR036291">
    <property type="entry name" value="NAD(P)-bd_dom_sf"/>
</dbReference>
<protein>
    <recommendedName>
        <fullName evidence="4 6">dTDP-4-dehydrorhamnose reductase</fullName>
        <ecNumber evidence="3 6">1.1.1.133</ecNumber>
    </recommendedName>
</protein>
<keyword evidence="6" id="KW-0521">NADP</keyword>
<evidence type="ECO:0000256" key="4">
    <source>
        <dbReference type="ARBA" id="ARBA00017099"/>
    </source>
</evidence>
<evidence type="ECO:0000256" key="2">
    <source>
        <dbReference type="ARBA" id="ARBA00010944"/>
    </source>
</evidence>
<comment type="pathway">
    <text evidence="1 6">Carbohydrate biosynthesis; dTDP-L-rhamnose biosynthesis.</text>
</comment>
<evidence type="ECO:0000256" key="5">
    <source>
        <dbReference type="ARBA" id="ARBA00048200"/>
    </source>
</evidence>
<keyword evidence="9" id="KW-1185">Reference proteome</keyword>
<reference evidence="8 9" key="1">
    <citation type="submission" date="2023-01" db="EMBL/GenBank/DDBJ databases">
        <title>Psychroserpens ponticola sp. nov., isolated from seawater.</title>
        <authorList>
            <person name="Kristyanto S."/>
            <person name="Jung J."/>
            <person name="Kim J.M."/>
            <person name="Jeon C.O."/>
        </authorList>
    </citation>
    <scope>NUCLEOTIDE SEQUENCE [LARGE SCALE GENOMIC DNA]</scope>
    <source>
        <strain evidence="8 9">MSW6</strain>
    </source>
</reference>
<dbReference type="SUPFAM" id="SSF51735">
    <property type="entry name" value="NAD(P)-binding Rossmann-fold domains"/>
    <property type="match status" value="1"/>
</dbReference>
<dbReference type="RefSeq" id="WP_249992875.1">
    <property type="nucleotide sequence ID" value="NZ_CP116221.1"/>
</dbReference>
<dbReference type="Gene3D" id="3.40.50.720">
    <property type="entry name" value="NAD(P)-binding Rossmann-like Domain"/>
    <property type="match status" value="1"/>
</dbReference>
<comment type="catalytic activity">
    <reaction evidence="5">
        <text>dTDP-beta-L-rhamnose + NADP(+) = dTDP-4-dehydro-beta-L-rhamnose + NADPH + H(+)</text>
        <dbReference type="Rhea" id="RHEA:21796"/>
        <dbReference type="ChEBI" id="CHEBI:15378"/>
        <dbReference type="ChEBI" id="CHEBI:57510"/>
        <dbReference type="ChEBI" id="CHEBI:57783"/>
        <dbReference type="ChEBI" id="CHEBI:58349"/>
        <dbReference type="ChEBI" id="CHEBI:62830"/>
        <dbReference type="EC" id="1.1.1.133"/>
    </reaction>
</comment>
<evidence type="ECO:0000313" key="8">
    <source>
        <dbReference type="EMBL" id="WCO01654.1"/>
    </source>
</evidence>
<evidence type="ECO:0000256" key="6">
    <source>
        <dbReference type="RuleBase" id="RU364082"/>
    </source>
</evidence>
<dbReference type="InterPro" id="IPR029903">
    <property type="entry name" value="RmlD-like-bd"/>
</dbReference>
<dbReference type="InterPro" id="IPR005913">
    <property type="entry name" value="dTDP_dehydrorham_reduct"/>
</dbReference>
<accession>A0ABY7RXH9</accession>
<dbReference type="NCBIfam" id="TIGR01214">
    <property type="entry name" value="rmlD"/>
    <property type="match status" value="1"/>
</dbReference>
<comment type="function">
    <text evidence="6">Catalyzes the reduction of dTDP-6-deoxy-L-lyxo-4-hexulose to yield dTDP-L-rhamnose.</text>
</comment>
<gene>
    <name evidence="8" type="primary">rfbD</name>
    <name evidence="8" type="ORF">MUN68_016525</name>
</gene>
<evidence type="ECO:0000256" key="3">
    <source>
        <dbReference type="ARBA" id="ARBA00012929"/>
    </source>
</evidence>
<organism evidence="8 9">
    <name type="scientific">Psychroserpens ponticola</name>
    <dbReference type="NCBI Taxonomy" id="2932268"/>
    <lineage>
        <taxon>Bacteria</taxon>
        <taxon>Pseudomonadati</taxon>
        <taxon>Bacteroidota</taxon>
        <taxon>Flavobacteriia</taxon>
        <taxon>Flavobacteriales</taxon>
        <taxon>Flavobacteriaceae</taxon>
        <taxon>Psychroserpens</taxon>
    </lineage>
</organism>